<dbReference type="Pfam" id="PF07102">
    <property type="entry name" value="YbcO"/>
    <property type="match status" value="1"/>
</dbReference>
<accession>A0A6J5PI33</accession>
<dbReference type="InterPro" id="IPR010774">
    <property type="entry name" value="YbcO"/>
</dbReference>
<evidence type="ECO:0000313" key="1">
    <source>
        <dbReference type="EMBL" id="CAB4168835.1"/>
    </source>
</evidence>
<dbReference type="Gene3D" id="3.30.50.20">
    <property type="entry name" value="prophage-derive protein ybcO"/>
    <property type="match status" value="1"/>
</dbReference>
<reference evidence="1" key="1">
    <citation type="submission" date="2020-04" db="EMBL/GenBank/DDBJ databases">
        <authorList>
            <person name="Chiriac C."/>
            <person name="Salcher M."/>
            <person name="Ghai R."/>
            <person name="Kavagutti S V."/>
        </authorList>
    </citation>
    <scope>NUCLEOTIDE SEQUENCE</scope>
</reference>
<evidence type="ECO:0008006" key="2">
    <source>
        <dbReference type="Google" id="ProtNLM"/>
    </source>
</evidence>
<protein>
    <recommendedName>
        <fullName evidence="2">DUF1364 domain-containing protein</fullName>
    </recommendedName>
</protein>
<organism evidence="1">
    <name type="scientific">uncultured Caudovirales phage</name>
    <dbReference type="NCBI Taxonomy" id="2100421"/>
    <lineage>
        <taxon>Viruses</taxon>
        <taxon>Duplodnaviria</taxon>
        <taxon>Heunggongvirae</taxon>
        <taxon>Uroviricota</taxon>
        <taxon>Caudoviricetes</taxon>
        <taxon>Peduoviridae</taxon>
        <taxon>Maltschvirus</taxon>
        <taxon>Maltschvirus maltsch</taxon>
    </lineage>
</organism>
<dbReference type="EMBL" id="LR796835">
    <property type="protein sequence ID" value="CAB4168835.1"/>
    <property type="molecule type" value="Genomic_DNA"/>
</dbReference>
<proteinExistence type="predicted"/>
<gene>
    <name evidence="1" type="ORF">UFOVP581_2</name>
</gene>
<sequence>MLISKKLRASAKGKECTLRLEGICCFNPETTVLAHLPCGQKGVGMKSPDNMAIFACAECHAHIDGANRWDVSAKDYLRALAETQAIWIEQGLILIN</sequence>
<name>A0A6J5PI33_9CAUD</name>